<keyword evidence="3" id="KW-0547">Nucleotide-binding</keyword>
<dbReference type="InterPro" id="IPR003593">
    <property type="entry name" value="AAA+_ATPase"/>
</dbReference>
<dbReference type="SMART" id="SM00382">
    <property type="entry name" value="AAA"/>
    <property type="match status" value="1"/>
</dbReference>
<evidence type="ECO:0000256" key="2">
    <source>
        <dbReference type="ARBA" id="ARBA00022448"/>
    </source>
</evidence>
<dbReference type="InterPro" id="IPR027417">
    <property type="entry name" value="P-loop_NTPase"/>
</dbReference>
<evidence type="ECO:0000259" key="5">
    <source>
        <dbReference type="PROSITE" id="PS50893"/>
    </source>
</evidence>
<comment type="caution">
    <text evidence="6">The sequence shown here is derived from an EMBL/GenBank/DDBJ whole genome shotgun (WGS) entry which is preliminary data.</text>
</comment>
<dbReference type="FunFam" id="3.40.50.300:FF:000032">
    <property type="entry name" value="Export ABC transporter ATP-binding protein"/>
    <property type="match status" value="1"/>
</dbReference>
<dbReference type="PROSITE" id="PS50893">
    <property type="entry name" value="ABC_TRANSPORTER_2"/>
    <property type="match status" value="1"/>
</dbReference>
<dbReference type="Gene3D" id="3.40.50.300">
    <property type="entry name" value="P-loop containing nucleotide triphosphate hydrolases"/>
    <property type="match status" value="1"/>
</dbReference>
<evidence type="ECO:0000313" key="6">
    <source>
        <dbReference type="EMBL" id="TWH81373.1"/>
    </source>
</evidence>
<dbReference type="InterPro" id="IPR017871">
    <property type="entry name" value="ABC_transporter-like_CS"/>
</dbReference>
<evidence type="ECO:0000256" key="1">
    <source>
        <dbReference type="ARBA" id="ARBA00005417"/>
    </source>
</evidence>
<feature type="domain" description="ABC transporter" evidence="5">
    <location>
        <begin position="6"/>
        <end position="235"/>
    </location>
</feature>
<dbReference type="Proteomes" id="UP000315343">
    <property type="component" value="Unassembled WGS sequence"/>
</dbReference>
<sequence>MSEVVLKAENISKLYKMGDVTVKALENVSFEVKRGEFIVILGPSGSGKSTLLNIVGGMDTPTSGEVYFNGDMITGISDKELTMYRRNEIGFVFQFYNLMATLTAKENVELAAEICRDPIDIEEVLEAVGLGSRMDNFPSQMSGGEQQRVAIARAVAKNPQILLCDEPTGALDFETGISILRVLKEMNEKYNKTVVVITHNASIAQMADKVIKMRSGKITEVIINDDPIPAERIDW</sequence>
<dbReference type="CDD" id="cd03255">
    <property type="entry name" value="ABC_MJ0796_LolCDE_FtsE"/>
    <property type="match status" value="1"/>
</dbReference>
<proteinExistence type="inferred from homology"/>
<name>A0A562JEC6_9FIRM</name>
<dbReference type="EMBL" id="VLKH01000003">
    <property type="protein sequence ID" value="TWH81373.1"/>
    <property type="molecule type" value="Genomic_DNA"/>
</dbReference>
<accession>A0A562JEC6</accession>
<dbReference type="RefSeq" id="WP_145081057.1">
    <property type="nucleotide sequence ID" value="NZ_JBCFAR010000011.1"/>
</dbReference>
<keyword evidence="4 6" id="KW-0067">ATP-binding</keyword>
<dbReference type="Pfam" id="PF00005">
    <property type="entry name" value="ABC_tran"/>
    <property type="match status" value="1"/>
</dbReference>
<dbReference type="GO" id="GO:0016887">
    <property type="term" value="F:ATP hydrolysis activity"/>
    <property type="evidence" value="ECO:0007669"/>
    <property type="project" value="InterPro"/>
</dbReference>
<evidence type="ECO:0000256" key="4">
    <source>
        <dbReference type="ARBA" id="ARBA00022840"/>
    </source>
</evidence>
<dbReference type="AlphaFoldDB" id="A0A562JEC6"/>
<dbReference type="OrthoDB" id="9802264at2"/>
<evidence type="ECO:0000256" key="3">
    <source>
        <dbReference type="ARBA" id="ARBA00022741"/>
    </source>
</evidence>
<reference evidence="6 7" key="1">
    <citation type="submission" date="2019-07" db="EMBL/GenBank/DDBJ databases">
        <title>Genomic Encyclopedia of Type Strains, Phase I: the one thousand microbial genomes (KMG-I) project.</title>
        <authorList>
            <person name="Kyrpides N."/>
        </authorList>
    </citation>
    <scope>NUCLEOTIDE SEQUENCE [LARGE SCALE GENOMIC DNA]</scope>
    <source>
        <strain evidence="6 7">DSM 13558</strain>
    </source>
</reference>
<dbReference type="PANTHER" id="PTHR42798:SF2">
    <property type="entry name" value="ABC TRANSPORTER ATP-BINDING PROTEIN MG467-RELATED"/>
    <property type="match status" value="1"/>
</dbReference>
<dbReference type="InterPro" id="IPR003439">
    <property type="entry name" value="ABC_transporter-like_ATP-bd"/>
</dbReference>
<dbReference type="SUPFAM" id="SSF52540">
    <property type="entry name" value="P-loop containing nucleoside triphosphate hydrolases"/>
    <property type="match status" value="1"/>
</dbReference>
<evidence type="ECO:0000313" key="7">
    <source>
        <dbReference type="Proteomes" id="UP000315343"/>
    </source>
</evidence>
<gene>
    <name evidence="6" type="ORF">LY60_01117</name>
</gene>
<comment type="similarity">
    <text evidence="1">Belongs to the ABC transporter superfamily.</text>
</comment>
<dbReference type="PANTHER" id="PTHR42798">
    <property type="entry name" value="LIPOPROTEIN-RELEASING SYSTEM ATP-BINDING PROTEIN LOLD"/>
    <property type="match status" value="1"/>
</dbReference>
<keyword evidence="2" id="KW-0813">Transport</keyword>
<dbReference type="GO" id="GO:0098796">
    <property type="term" value="C:membrane protein complex"/>
    <property type="evidence" value="ECO:0007669"/>
    <property type="project" value="UniProtKB-ARBA"/>
</dbReference>
<dbReference type="GO" id="GO:0022857">
    <property type="term" value="F:transmembrane transporter activity"/>
    <property type="evidence" value="ECO:0007669"/>
    <property type="project" value="UniProtKB-ARBA"/>
</dbReference>
<protein>
    <submittedName>
        <fullName evidence="6">Putative ABC transport system ATP-binding protein</fullName>
    </submittedName>
</protein>
<dbReference type="GO" id="GO:0005524">
    <property type="term" value="F:ATP binding"/>
    <property type="evidence" value="ECO:0007669"/>
    <property type="project" value="UniProtKB-KW"/>
</dbReference>
<keyword evidence="7" id="KW-1185">Reference proteome</keyword>
<organism evidence="6 7">
    <name type="scientific">Sedimentibacter saalensis</name>
    <dbReference type="NCBI Taxonomy" id="130788"/>
    <lineage>
        <taxon>Bacteria</taxon>
        <taxon>Bacillati</taxon>
        <taxon>Bacillota</taxon>
        <taxon>Tissierellia</taxon>
        <taxon>Sedimentibacter</taxon>
    </lineage>
</organism>
<dbReference type="InterPro" id="IPR017911">
    <property type="entry name" value="MacB-like_ATP-bd"/>
</dbReference>
<dbReference type="PROSITE" id="PS00211">
    <property type="entry name" value="ABC_TRANSPORTER_1"/>
    <property type="match status" value="1"/>
</dbReference>